<organism evidence="1 2">
    <name type="scientific">Phaeovulum veldkampii DSM 11550</name>
    <dbReference type="NCBI Taxonomy" id="1185920"/>
    <lineage>
        <taxon>Bacteria</taxon>
        <taxon>Pseudomonadati</taxon>
        <taxon>Pseudomonadota</taxon>
        <taxon>Alphaproteobacteria</taxon>
        <taxon>Rhodobacterales</taxon>
        <taxon>Paracoccaceae</taxon>
        <taxon>Phaeovulum</taxon>
    </lineage>
</organism>
<protein>
    <submittedName>
        <fullName evidence="1">DUF2256 domain-containing protein</fullName>
    </submittedName>
</protein>
<dbReference type="InterPro" id="IPR017136">
    <property type="entry name" value="UCP037205"/>
</dbReference>
<evidence type="ECO:0000313" key="1">
    <source>
        <dbReference type="EMBL" id="PTE18935.1"/>
    </source>
</evidence>
<keyword evidence="2" id="KW-1185">Reference proteome</keyword>
<proteinExistence type="predicted"/>
<comment type="caution">
    <text evidence="1">The sequence shown here is derived from an EMBL/GenBank/DDBJ whole genome shotgun (WGS) entry which is preliminary data.</text>
</comment>
<gene>
    <name evidence="1" type="ORF">C5F46_01870</name>
</gene>
<dbReference type="AlphaFoldDB" id="A0A2T4JLZ9"/>
<dbReference type="Pfam" id="PF10013">
    <property type="entry name" value="DUF2256"/>
    <property type="match status" value="1"/>
</dbReference>
<dbReference type="OrthoDB" id="27194at2"/>
<evidence type="ECO:0000313" key="2">
    <source>
        <dbReference type="Proteomes" id="UP000241899"/>
    </source>
</evidence>
<sequence>MPKTRRPSDLPEKICATCGRPFRWRKKWARDWEAVRHCSDACRTGRYLRAQNGDGATTPKTGKKN</sequence>
<dbReference type="Proteomes" id="UP000241899">
    <property type="component" value="Unassembled WGS sequence"/>
</dbReference>
<dbReference type="PANTHER" id="PTHR37463">
    <property type="entry name" value="GSL3115 PROTEIN"/>
    <property type="match status" value="1"/>
</dbReference>
<accession>A0A2T4JLZ9</accession>
<dbReference type="EMBL" id="PZKF01000003">
    <property type="protein sequence ID" value="PTE18935.1"/>
    <property type="molecule type" value="Genomic_DNA"/>
</dbReference>
<dbReference type="PANTHER" id="PTHR37463:SF1">
    <property type="entry name" value="DUF2256 DOMAIN-CONTAINING PROTEIN"/>
    <property type="match status" value="1"/>
</dbReference>
<dbReference type="RefSeq" id="WP_107323673.1">
    <property type="nucleotide sequence ID" value="NZ_NHSP01000043.1"/>
</dbReference>
<reference evidence="1 2" key="1">
    <citation type="submission" date="2018-03" db="EMBL/GenBank/DDBJ databases">
        <title>Rhodobacter veldkampii.</title>
        <authorList>
            <person name="Meyer T.E."/>
            <person name="Miller S."/>
            <person name="Lodha T."/>
            <person name="Gandham S."/>
            <person name="Chintalapati S."/>
            <person name="Chintalapati V.R."/>
        </authorList>
    </citation>
    <scope>NUCLEOTIDE SEQUENCE [LARGE SCALE GENOMIC DNA]</scope>
    <source>
        <strain evidence="1 2">DSM 11550</strain>
    </source>
</reference>
<name>A0A2T4JLZ9_9RHOB</name>